<dbReference type="RefSeq" id="WP_171596159.1">
    <property type="nucleotide sequence ID" value="NZ_RZNH01000024.1"/>
</dbReference>
<keyword evidence="3" id="KW-1185">Reference proteome</keyword>
<organism evidence="2 3">
    <name type="scientific">Marinifilum caeruleilacunae</name>
    <dbReference type="NCBI Taxonomy" id="2499076"/>
    <lineage>
        <taxon>Bacteria</taxon>
        <taxon>Pseudomonadati</taxon>
        <taxon>Bacteroidota</taxon>
        <taxon>Bacteroidia</taxon>
        <taxon>Marinilabiliales</taxon>
        <taxon>Marinifilaceae</taxon>
    </lineage>
</organism>
<keyword evidence="1" id="KW-0472">Membrane</keyword>
<dbReference type="EMBL" id="RZNH01000024">
    <property type="protein sequence ID" value="NOU60886.1"/>
    <property type="molecule type" value="Genomic_DNA"/>
</dbReference>
<evidence type="ECO:0000313" key="2">
    <source>
        <dbReference type="EMBL" id="NOU60886.1"/>
    </source>
</evidence>
<feature type="transmembrane region" description="Helical" evidence="1">
    <location>
        <begin position="94"/>
        <end position="112"/>
    </location>
</feature>
<proteinExistence type="predicted"/>
<keyword evidence="1" id="KW-0812">Transmembrane</keyword>
<reference evidence="2 3" key="1">
    <citation type="submission" date="2018-12" db="EMBL/GenBank/DDBJ databases">
        <title>Marinifilum JC070 sp. nov., a marine bacterium isolated from Yongle Blue Hole in the South China Sea.</title>
        <authorList>
            <person name="Fu T."/>
        </authorList>
    </citation>
    <scope>NUCLEOTIDE SEQUENCE [LARGE SCALE GENOMIC DNA]</scope>
    <source>
        <strain evidence="2 3">JC070</strain>
    </source>
</reference>
<comment type="caution">
    <text evidence="2">The sequence shown here is derived from an EMBL/GenBank/DDBJ whole genome shotgun (WGS) entry which is preliminary data.</text>
</comment>
<protein>
    <recommendedName>
        <fullName evidence="4">DUF2157 domain-containing protein</fullName>
    </recommendedName>
</protein>
<gene>
    <name evidence="2" type="ORF">ELS83_13765</name>
</gene>
<feature type="transmembrane region" description="Helical" evidence="1">
    <location>
        <begin position="66"/>
        <end position="88"/>
    </location>
</feature>
<accession>A0ABX1WY96</accession>
<sequence length="120" mass="13764">MKQDFKELVEFYHSKKIDGMDFSQIRNEMKQKGIDENTIKNVVREIDNKILSGEVKKSGKLKARELRLIGWALMIIGGVITLGTYFQWFDVKGYYIVGYGPVIAGYLMIVAARRAQKRAS</sequence>
<evidence type="ECO:0000313" key="3">
    <source>
        <dbReference type="Proteomes" id="UP000732105"/>
    </source>
</evidence>
<evidence type="ECO:0008006" key="4">
    <source>
        <dbReference type="Google" id="ProtNLM"/>
    </source>
</evidence>
<keyword evidence="1" id="KW-1133">Transmembrane helix</keyword>
<evidence type="ECO:0000256" key="1">
    <source>
        <dbReference type="SAM" id="Phobius"/>
    </source>
</evidence>
<name>A0ABX1WY96_9BACT</name>
<dbReference type="Proteomes" id="UP000732105">
    <property type="component" value="Unassembled WGS sequence"/>
</dbReference>